<dbReference type="InterPro" id="IPR005849">
    <property type="entry name" value="GalP_Utransf_N"/>
</dbReference>
<name>A0A1L7CFS6_9CORY</name>
<keyword evidence="8 15" id="KW-0548">Nucleotidyltransferase</keyword>
<evidence type="ECO:0000256" key="3">
    <source>
        <dbReference type="ARBA" id="ARBA00004947"/>
    </source>
</evidence>
<evidence type="ECO:0000259" key="17">
    <source>
        <dbReference type="Pfam" id="PF02744"/>
    </source>
</evidence>
<dbReference type="Pfam" id="PF01087">
    <property type="entry name" value="GalP_UDP_transf"/>
    <property type="match status" value="1"/>
</dbReference>
<reference evidence="18 19" key="1">
    <citation type="submission" date="2014-08" db="EMBL/GenBank/DDBJ databases">
        <title>Complete genome sequence of Corynebacterium aquilae S-613T(T) (=DSM 44791(T)), isolated from the choana of a healthy golden eagle.</title>
        <authorList>
            <person name="Ruckert C."/>
            <person name="Albersmeier A."/>
            <person name="Winkler A."/>
            <person name="Kalinowski J."/>
        </authorList>
    </citation>
    <scope>NUCLEOTIDE SEQUENCE [LARGE SCALE GENOMIC DNA]</scope>
    <source>
        <strain evidence="18 19">S-613</strain>
    </source>
</reference>
<dbReference type="InterPro" id="IPR036265">
    <property type="entry name" value="HIT-like_sf"/>
</dbReference>
<evidence type="ECO:0000256" key="15">
    <source>
        <dbReference type="RuleBase" id="RU000506"/>
    </source>
</evidence>
<evidence type="ECO:0000256" key="10">
    <source>
        <dbReference type="ARBA" id="ARBA00022833"/>
    </source>
</evidence>
<evidence type="ECO:0000256" key="7">
    <source>
        <dbReference type="ARBA" id="ARBA00022679"/>
    </source>
</evidence>
<evidence type="ECO:0000259" key="16">
    <source>
        <dbReference type="Pfam" id="PF01087"/>
    </source>
</evidence>
<evidence type="ECO:0000256" key="8">
    <source>
        <dbReference type="ARBA" id="ARBA00022695"/>
    </source>
</evidence>
<evidence type="ECO:0000256" key="2">
    <source>
        <dbReference type="ARBA" id="ARBA00001947"/>
    </source>
</evidence>
<dbReference type="OrthoDB" id="9769064at2"/>
<dbReference type="InterPro" id="IPR001937">
    <property type="entry name" value="GalP_UDPtransf1"/>
</dbReference>
<keyword evidence="19" id="KW-1185">Reference proteome</keyword>
<dbReference type="SUPFAM" id="SSF54197">
    <property type="entry name" value="HIT-like"/>
    <property type="match status" value="2"/>
</dbReference>
<dbReference type="PANTHER" id="PTHR11943">
    <property type="entry name" value="GALACTOSE-1-PHOSPHATE URIDYLYLTRANSFERASE"/>
    <property type="match status" value="1"/>
</dbReference>
<dbReference type="InterPro" id="IPR005850">
    <property type="entry name" value="GalP_Utransf_C"/>
</dbReference>
<dbReference type="PIRSF" id="PIRSF000808">
    <property type="entry name" value="GalT"/>
    <property type="match status" value="1"/>
</dbReference>
<comment type="cofactor">
    <cofactor evidence="2">
        <name>Zn(2+)</name>
        <dbReference type="ChEBI" id="CHEBI:29105"/>
    </cofactor>
</comment>
<keyword evidence="12 15" id="KW-0119">Carbohydrate metabolism</keyword>
<keyword evidence="7 15" id="KW-0808">Transferase</keyword>
<comment type="catalytic activity">
    <reaction evidence="1 15">
        <text>alpha-D-galactose 1-phosphate + UDP-alpha-D-glucose = alpha-D-glucose 1-phosphate + UDP-alpha-D-galactose</text>
        <dbReference type="Rhea" id="RHEA:13989"/>
        <dbReference type="ChEBI" id="CHEBI:58336"/>
        <dbReference type="ChEBI" id="CHEBI:58601"/>
        <dbReference type="ChEBI" id="CHEBI:58885"/>
        <dbReference type="ChEBI" id="CHEBI:66914"/>
        <dbReference type="EC" id="2.7.7.12"/>
    </reaction>
</comment>
<evidence type="ECO:0000313" key="18">
    <source>
        <dbReference type="EMBL" id="APT84675.1"/>
    </source>
</evidence>
<evidence type="ECO:0000256" key="14">
    <source>
        <dbReference type="PIRSR" id="PIRSR000808-1"/>
    </source>
</evidence>
<comment type="similarity">
    <text evidence="4 15">Belongs to the galactose-1-phosphate uridylyltransferase type 1 family.</text>
</comment>
<dbReference type="UniPathway" id="UPA00214"/>
<comment type="pathway">
    <text evidence="3 15">Carbohydrate metabolism; galactose metabolism.</text>
</comment>
<evidence type="ECO:0000256" key="12">
    <source>
        <dbReference type="ARBA" id="ARBA00023277"/>
    </source>
</evidence>
<dbReference type="EC" id="2.7.7.12" evidence="5 13"/>
<protein>
    <recommendedName>
        <fullName evidence="6 13">Galactose-1-phosphate uridylyltransferase</fullName>
        <ecNumber evidence="5 13">2.7.7.12</ecNumber>
    </recommendedName>
</protein>
<evidence type="ECO:0000256" key="1">
    <source>
        <dbReference type="ARBA" id="ARBA00001107"/>
    </source>
</evidence>
<dbReference type="PANTHER" id="PTHR11943:SF1">
    <property type="entry name" value="GALACTOSE-1-PHOSPHATE URIDYLYLTRANSFERASE"/>
    <property type="match status" value="1"/>
</dbReference>
<evidence type="ECO:0000313" key="19">
    <source>
        <dbReference type="Proteomes" id="UP000185478"/>
    </source>
</evidence>
<keyword evidence="11 15" id="KW-0299">Galactose metabolism</keyword>
<evidence type="ECO:0000256" key="4">
    <source>
        <dbReference type="ARBA" id="ARBA00010951"/>
    </source>
</evidence>
<evidence type="ECO:0000256" key="9">
    <source>
        <dbReference type="ARBA" id="ARBA00022723"/>
    </source>
</evidence>
<evidence type="ECO:0000256" key="6">
    <source>
        <dbReference type="ARBA" id="ARBA00016340"/>
    </source>
</evidence>
<dbReference type="STRING" id="1431546.CAQU_05880"/>
<proteinExistence type="inferred from homology"/>
<dbReference type="GO" id="GO:0033499">
    <property type="term" value="P:galactose catabolic process via UDP-galactose, Leloir pathway"/>
    <property type="evidence" value="ECO:0007669"/>
    <property type="project" value="TreeGrafter"/>
</dbReference>
<dbReference type="EMBL" id="CP009245">
    <property type="protein sequence ID" value="APT84675.1"/>
    <property type="molecule type" value="Genomic_DNA"/>
</dbReference>
<dbReference type="GO" id="GO:0008108">
    <property type="term" value="F:UDP-glucose:hexose-1-phosphate uridylyltransferase activity"/>
    <property type="evidence" value="ECO:0007669"/>
    <property type="project" value="UniProtKB-UniRule"/>
</dbReference>
<dbReference type="KEGG" id="caqu:CAQU_05880"/>
<dbReference type="InterPro" id="IPR019779">
    <property type="entry name" value="GalP_UDPtransf1_His-AS"/>
</dbReference>
<evidence type="ECO:0000256" key="13">
    <source>
        <dbReference type="NCBIfam" id="TIGR00209"/>
    </source>
</evidence>
<dbReference type="GO" id="GO:0008270">
    <property type="term" value="F:zinc ion binding"/>
    <property type="evidence" value="ECO:0007669"/>
    <property type="project" value="InterPro"/>
</dbReference>
<dbReference type="NCBIfam" id="TIGR00209">
    <property type="entry name" value="galT_1"/>
    <property type="match status" value="1"/>
</dbReference>
<gene>
    <name evidence="18" type="ORF">CAQU_05880</name>
</gene>
<dbReference type="PROSITE" id="PS00117">
    <property type="entry name" value="GAL_P_UDP_TRANSF_I"/>
    <property type="match status" value="1"/>
</dbReference>
<dbReference type="AlphaFoldDB" id="A0A1L7CFS6"/>
<keyword evidence="9 15" id="KW-0479">Metal-binding</keyword>
<keyword evidence="10" id="KW-0862">Zinc</keyword>
<feature type="active site" description="Tele-UMP-histidine intermediate" evidence="14">
    <location>
        <position position="197"/>
    </location>
</feature>
<dbReference type="Proteomes" id="UP000185478">
    <property type="component" value="Chromosome"/>
</dbReference>
<feature type="domain" description="Galactose-1-phosphate uridyl transferase C-terminal" evidence="17">
    <location>
        <begin position="220"/>
        <end position="370"/>
    </location>
</feature>
<dbReference type="GO" id="GO:0005737">
    <property type="term" value="C:cytoplasm"/>
    <property type="evidence" value="ECO:0007669"/>
    <property type="project" value="TreeGrafter"/>
</dbReference>
<accession>A0A1L7CFS6</accession>
<evidence type="ECO:0000256" key="11">
    <source>
        <dbReference type="ARBA" id="ARBA00023144"/>
    </source>
</evidence>
<organism evidence="18 19">
    <name type="scientific">Corynebacterium aquilae DSM 44791</name>
    <dbReference type="NCBI Taxonomy" id="1431546"/>
    <lineage>
        <taxon>Bacteria</taxon>
        <taxon>Bacillati</taxon>
        <taxon>Actinomycetota</taxon>
        <taxon>Actinomycetes</taxon>
        <taxon>Mycobacteriales</taxon>
        <taxon>Corynebacteriaceae</taxon>
        <taxon>Corynebacterium</taxon>
    </lineage>
</organism>
<evidence type="ECO:0000256" key="5">
    <source>
        <dbReference type="ARBA" id="ARBA00012384"/>
    </source>
</evidence>
<dbReference type="Pfam" id="PF02744">
    <property type="entry name" value="GalP_UDP_tr_C"/>
    <property type="match status" value="1"/>
</dbReference>
<sequence length="373" mass="42035">MTNRITVHPTHLADGREIIYFDDTDGHDRASYPDTRKLPEATTVSTMRRDPLTGAWVAYAAHRMNRTFMPAAADNPLAPTTDPEHPSEIPAPDYDVVVFENRFPSFSTHLDGDPHATWHVGEQPLYVEKPAYARCEVVCFTSDVNQSFRDLSVTRIRTVIEAWTHRTAALSAIEGVKQVTPFENRGEEIGVTLQHPHGQIYSYPFLPPRTEQLLAQARAHRQKTGGHLFDDIIAAEKADGRRVIAETDDFIIFVPGGARWPMEVILAPKRNVADFTELSDAEKDALAPLLKKLYTAVDRFFDGVDKTPYIAGWNQAPIGEPDRDLCRLHLQLFSLMRSPGRMKFLAGSESAMGVWISDTTPERIATRFKEIWQ</sequence>
<feature type="domain" description="Galactose-1-phosphate uridyl transferase N-terminal" evidence="16">
    <location>
        <begin position="43"/>
        <end position="207"/>
    </location>
</feature>
<dbReference type="Gene3D" id="3.30.428.10">
    <property type="entry name" value="HIT-like"/>
    <property type="match status" value="2"/>
</dbReference>